<comment type="caution">
    <text evidence="7">The sequence shown here is derived from an EMBL/GenBank/DDBJ whole genome shotgun (WGS) entry which is preliminary data.</text>
</comment>
<evidence type="ECO:0000313" key="7">
    <source>
        <dbReference type="EMBL" id="MDQ0422789.1"/>
    </source>
</evidence>
<evidence type="ECO:0000256" key="1">
    <source>
        <dbReference type="ARBA" id="ARBA00004162"/>
    </source>
</evidence>
<protein>
    <recommendedName>
        <fullName evidence="6">Cyclic di-GMP-binding protein</fullName>
    </recommendedName>
    <alternativeName>
        <fullName evidence="6">Cellulose synthase regulatory subunit</fullName>
    </alternativeName>
</protein>
<keyword evidence="2 6" id="KW-1003">Cell membrane</keyword>
<evidence type="ECO:0000256" key="2">
    <source>
        <dbReference type="ARBA" id="ARBA00022475"/>
    </source>
</evidence>
<comment type="function">
    <text evidence="6">Binds the cellulose synthase activator, bis-(3'-5') cyclic diguanylic acid (c-di-GMP).</text>
</comment>
<dbReference type="PANTHER" id="PTHR39083:SF1">
    <property type="entry name" value="CYCLIC DI-GMP-BINDING PROTEIN"/>
    <property type="match status" value="1"/>
</dbReference>
<keyword evidence="3 6" id="KW-0812">Transmembrane</keyword>
<dbReference type="RefSeq" id="WP_307375778.1">
    <property type="nucleotide sequence ID" value="NZ_JAUSUW010000013.1"/>
</dbReference>
<comment type="pathway">
    <text evidence="6">Glycan metabolism; bacterial cellulose biosynthesis.</text>
</comment>
<feature type="chain" id="PRO_5045003824" description="Cyclic di-GMP-binding protein" evidence="6">
    <location>
        <begin position="28"/>
        <end position="768"/>
    </location>
</feature>
<dbReference type="PANTHER" id="PTHR39083">
    <property type="entry name" value="CYCLIC DI-GMP-BINDING PROTEIN"/>
    <property type="match status" value="1"/>
</dbReference>
<feature type="transmembrane region" description="Helical" evidence="6">
    <location>
        <begin position="737"/>
        <end position="759"/>
    </location>
</feature>
<evidence type="ECO:0000256" key="3">
    <source>
        <dbReference type="ARBA" id="ARBA00022692"/>
    </source>
</evidence>
<evidence type="ECO:0000256" key="5">
    <source>
        <dbReference type="ARBA" id="ARBA00023136"/>
    </source>
</evidence>
<dbReference type="Pfam" id="PF03170">
    <property type="entry name" value="BcsB"/>
    <property type="match status" value="2"/>
</dbReference>
<evidence type="ECO:0000256" key="4">
    <source>
        <dbReference type="ARBA" id="ARBA00022989"/>
    </source>
</evidence>
<reference evidence="7 8" key="1">
    <citation type="submission" date="2023-07" db="EMBL/GenBank/DDBJ databases">
        <title>Genomic Encyclopedia of Type Strains, Phase IV (KMG-IV): sequencing the most valuable type-strain genomes for metagenomic binning, comparative biology and taxonomic classification.</title>
        <authorList>
            <person name="Goeker M."/>
        </authorList>
    </citation>
    <scope>NUCLEOTIDE SEQUENCE [LARGE SCALE GENOMIC DNA]</scope>
    <source>
        <strain evidence="7 8">DSM 1111</strain>
    </source>
</reference>
<accession>A0ABU0GBQ3</accession>
<dbReference type="InterPro" id="IPR018513">
    <property type="entry name" value="Cell_synthase_bac"/>
</dbReference>
<dbReference type="Proteomes" id="UP001238496">
    <property type="component" value="Unassembled WGS sequence"/>
</dbReference>
<keyword evidence="6" id="KW-0997">Cell inner membrane</keyword>
<keyword evidence="6" id="KW-0135">Cellulose biosynthesis</keyword>
<comment type="subcellular location">
    <subcellularLocation>
        <location evidence="6">Cell inner membrane</location>
    </subcellularLocation>
    <subcellularLocation>
        <location evidence="1">Cell membrane</location>
        <topology evidence="1">Single-pass membrane protein</topology>
    </subcellularLocation>
</comment>
<keyword evidence="5 6" id="KW-0472">Membrane</keyword>
<organism evidence="7 8">
    <name type="scientific">Peteryoungia aggregata LMG 23059</name>
    <dbReference type="NCBI Taxonomy" id="1368425"/>
    <lineage>
        <taxon>Bacteria</taxon>
        <taxon>Pseudomonadati</taxon>
        <taxon>Pseudomonadota</taxon>
        <taxon>Alphaproteobacteria</taxon>
        <taxon>Hyphomicrobiales</taxon>
        <taxon>Rhizobiaceae</taxon>
        <taxon>Peteryoungia</taxon>
    </lineage>
</organism>
<feature type="signal peptide" evidence="6">
    <location>
        <begin position="1"/>
        <end position="27"/>
    </location>
</feature>
<comment type="subunit">
    <text evidence="6">Tightly associated with the cellulose synthase catalytic subunit.</text>
</comment>
<dbReference type="Gene3D" id="2.60.120.260">
    <property type="entry name" value="Galactose-binding domain-like"/>
    <property type="match status" value="2"/>
</dbReference>
<keyword evidence="4 6" id="KW-1133">Transmembrane helix</keyword>
<comment type="similarity">
    <text evidence="6">Belongs to the AcsB/BcsB family.</text>
</comment>
<dbReference type="EMBL" id="JAUSUW010000013">
    <property type="protein sequence ID" value="MDQ0422789.1"/>
    <property type="molecule type" value="Genomic_DNA"/>
</dbReference>
<proteinExistence type="inferred from homology"/>
<gene>
    <name evidence="7" type="ORF">J2045_003839</name>
</gene>
<sequence>MLKRDLSCFLCGVAALLVSVQARPTIAAGLAPAELVAATPPAASTHASAGSRRTLPFRQSAGDMRLEGEDAARELSFHLSPDQVAGGGAVRLSYLNAVSVLPDDAVLDVELNGEPLETLPIRSPNGPMTHDLPVAAAKLVPGWNTVRIRARQHHRIDCSVDASYELWTQIDPLVSGFVTTVEPKDGDLASLLSVGRNGDGATEIRLIASPETSQATVRDSLSVVQTLALVLGRSDLAVTVGAEEGLGPGIDLYVGDPSRMDLPQSARDTLAGAPRGLFVRQNNGGRLALTMRASNTSELQSLLLAAVNGPLLPLIRANRAQAEGSAIDGATPATHALSDVGYRTAPFAGRLFQTSFTVIMPSDFYPGDYATVDLHLNAATAPGLSPGTQLLVRVNERAVATQVLYNPEGMTLKDKPLELPLRSFHPGVNHVRILAELPTAADKACDPSTRDEARSRFLMLQETTVTIPPLARAGRLPDLAAFAGTSFPFKGSTGFDVFVDAATPSRLGSALTLLTRMAISAGHPLPAEIRIGRPDPRAPTDALVITASGDMPENASLEGRKGERLQPFITDALTTASVAGQSEDSRRLSDSEALLSAFQVETRLEEDQRSLKSRATSWFAEASTTVNRWLSYKEIGRDDIHVDSRDRMISVRQVRAPESDAVWTIVAASDETSLASGMSTLTGPATWMSLEGGEAIIRHSDSKLVTLQPDAYSFFPITDTSPANLRRLAAAWLSDNFVVYVALVVILMGGFGWWVGYIVPRKGVRTVE</sequence>
<keyword evidence="6" id="KW-0732">Signal</keyword>
<keyword evidence="8" id="KW-1185">Reference proteome</keyword>
<evidence type="ECO:0000313" key="8">
    <source>
        <dbReference type="Proteomes" id="UP001238496"/>
    </source>
</evidence>
<name>A0ABU0GBQ3_9HYPH</name>
<evidence type="ECO:0000256" key="6">
    <source>
        <dbReference type="RuleBase" id="RU365021"/>
    </source>
</evidence>
<keyword evidence="6" id="KW-0973">c-di-GMP</keyword>